<dbReference type="CDD" id="cd12148">
    <property type="entry name" value="fungal_TF_MHR"/>
    <property type="match status" value="1"/>
</dbReference>
<dbReference type="Proteomes" id="UP000285146">
    <property type="component" value="Unassembled WGS sequence"/>
</dbReference>
<dbReference type="STRING" id="1230097.A0A423XAX1"/>
<dbReference type="PANTHER" id="PTHR31845">
    <property type="entry name" value="FINGER DOMAIN PROTEIN, PUTATIVE-RELATED"/>
    <property type="match status" value="1"/>
</dbReference>
<dbReference type="PROSITE" id="PS00463">
    <property type="entry name" value="ZN2_CY6_FUNGAL_1"/>
    <property type="match status" value="1"/>
</dbReference>
<dbReference type="Gene3D" id="4.10.240.10">
    <property type="entry name" value="Zn(2)-C6 fungal-type DNA-binding domain"/>
    <property type="match status" value="1"/>
</dbReference>
<dbReference type="SMART" id="SM00066">
    <property type="entry name" value="GAL4"/>
    <property type="match status" value="1"/>
</dbReference>
<dbReference type="OrthoDB" id="2341546at2759"/>
<dbReference type="GO" id="GO:0005634">
    <property type="term" value="C:nucleus"/>
    <property type="evidence" value="ECO:0007669"/>
    <property type="project" value="UniProtKB-SubCell"/>
</dbReference>
<dbReference type="AlphaFoldDB" id="A0A423XAX1"/>
<dbReference type="EMBL" id="LKEB01000022">
    <property type="protein sequence ID" value="ROW13086.1"/>
    <property type="molecule type" value="Genomic_DNA"/>
</dbReference>
<dbReference type="SUPFAM" id="SSF57701">
    <property type="entry name" value="Zn2/Cys6 DNA-binding domain"/>
    <property type="match status" value="1"/>
</dbReference>
<gene>
    <name evidence="10" type="ORF">VPNG_05910</name>
</gene>
<sequence length="891" mass="97084">MGAYIPDPMLAIVELTISWLFKNAKGRDEKSFYRSPAFADLPEPTVEITSPEIAGPGSLAAPAQLRTEHSADGASKIPALEWKEPEALAGKVKEWLLVVEDPDAPLPTPIVHGIYGGINVTKTRIEQADLEVLDGSKNLLKGGFHYGMCRKPVVYLPPRPLLNHGPHRYFFQIVALSEPLSKALLEVKPQPTREQIAEEIRGKVLGWGLWVGHGESRESLDLLASAAEQSSPQARIKRNTACVSCRDSKVKCNAASSPGQPCQRCAKLKLQCVVDKSHKRVSKRSKFEELVQEVQSIKQAVAPKQAPPPASLGQLPLPPVPPPPPHLPSPRSVDQPRLYAATPSFPAGTSPLSSIPSFSTAPPPRTVLEPSSGPGLASPGQITTPSSTSGRTSQPRALKSKVFSGQDIDHYFDRYFEHCHPYFPIVRIREPDAVYNSGPVLFWAIVVTACRTSSHAGGVFELLADAVKKEVWESVSDPPVSLATINALLILSVWPLPTIRFVKDPSPMYVSLLMNSCYLLGIHTGRGDYPAHTYPAYRLSVSNEEAVYSWIGYNIISQRVSTYSGTPSTGQFFNRTIESVLDQTSPVQIPTHFHVLLESAAYLHRVGGIMAANIEGGNGVSHLVVQQLEEDFQKVQMLMSRDISEVDRFTILSTLQEIQLFYFMPMPGFSPEVFKRNALRCHTTAQSVVRLALKLQSDIGFLSHAPHFVCRSVLTAACILISAFLSPSLKDVIERHTHECGGTPDMVVGEALACVRYCSIQEGDLPVRTAKMMESAWHVRDVLPPTEISHADFIHRMGMGLPLDCIRRWKRQMEQIRPDKVSPSVPVAGAGAAGADLQAGVAGAGAAGGGAGGAGGADLLATDPFSRIDWDAFMKDFDWNFDPNLMDTVVA</sequence>
<comment type="subcellular location">
    <subcellularLocation>
        <location evidence="1">Nucleus</location>
    </subcellularLocation>
</comment>
<dbReference type="InParanoid" id="A0A423XAX1"/>
<keyword evidence="2" id="KW-0479">Metal-binding</keyword>
<dbReference type="GO" id="GO:0000981">
    <property type="term" value="F:DNA-binding transcription factor activity, RNA polymerase II-specific"/>
    <property type="evidence" value="ECO:0007669"/>
    <property type="project" value="InterPro"/>
</dbReference>
<keyword evidence="7" id="KW-0539">Nucleus</keyword>
<dbReference type="CDD" id="cd00067">
    <property type="entry name" value="GAL4"/>
    <property type="match status" value="1"/>
</dbReference>
<keyword evidence="3" id="KW-0862">Zinc</keyword>
<organism evidence="10 11">
    <name type="scientific">Cytospora leucostoma</name>
    <dbReference type="NCBI Taxonomy" id="1230097"/>
    <lineage>
        <taxon>Eukaryota</taxon>
        <taxon>Fungi</taxon>
        <taxon>Dikarya</taxon>
        <taxon>Ascomycota</taxon>
        <taxon>Pezizomycotina</taxon>
        <taxon>Sordariomycetes</taxon>
        <taxon>Sordariomycetidae</taxon>
        <taxon>Diaporthales</taxon>
        <taxon>Cytosporaceae</taxon>
        <taxon>Cytospora</taxon>
    </lineage>
</organism>
<dbReference type="InterPro" id="IPR051089">
    <property type="entry name" value="prtT"/>
</dbReference>
<comment type="caution">
    <text evidence="10">The sequence shown here is derived from an EMBL/GenBank/DDBJ whole genome shotgun (WGS) entry which is preliminary data.</text>
</comment>
<evidence type="ECO:0000259" key="9">
    <source>
        <dbReference type="PROSITE" id="PS50048"/>
    </source>
</evidence>
<evidence type="ECO:0000256" key="2">
    <source>
        <dbReference type="ARBA" id="ARBA00022723"/>
    </source>
</evidence>
<evidence type="ECO:0000256" key="6">
    <source>
        <dbReference type="ARBA" id="ARBA00023163"/>
    </source>
</evidence>
<feature type="region of interest" description="Disordered" evidence="8">
    <location>
        <begin position="300"/>
        <end position="398"/>
    </location>
</feature>
<dbReference type="Pfam" id="PF01161">
    <property type="entry name" value="PBP"/>
    <property type="match status" value="1"/>
</dbReference>
<evidence type="ECO:0000256" key="5">
    <source>
        <dbReference type="ARBA" id="ARBA00023125"/>
    </source>
</evidence>
<name>A0A423XAX1_9PEZI</name>
<evidence type="ECO:0000256" key="3">
    <source>
        <dbReference type="ARBA" id="ARBA00022833"/>
    </source>
</evidence>
<feature type="domain" description="Zn(2)-C6 fungal-type" evidence="9">
    <location>
        <begin position="241"/>
        <end position="274"/>
    </location>
</feature>
<dbReference type="GO" id="GO:0000976">
    <property type="term" value="F:transcription cis-regulatory region binding"/>
    <property type="evidence" value="ECO:0007669"/>
    <property type="project" value="TreeGrafter"/>
</dbReference>
<dbReference type="InterPro" id="IPR036610">
    <property type="entry name" value="PEBP-like_sf"/>
</dbReference>
<dbReference type="FunFam" id="4.10.240.10:FF:000003">
    <property type="entry name" value="C6 transcription factor (Leu3)"/>
    <property type="match status" value="1"/>
</dbReference>
<proteinExistence type="predicted"/>
<feature type="compositionally biased region" description="Polar residues" evidence="8">
    <location>
        <begin position="380"/>
        <end position="395"/>
    </location>
</feature>
<dbReference type="Gene3D" id="3.90.280.10">
    <property type="entry name" value="PEBP-like"/>
    <property type="match status" value="1"/>
</dbReference>
<protein>
    <recommendedName>
        <fullName evidence="9">Zn(2)-C6 fungal-type domain-containing protein</fullName>
    </recommendedName>
</protein>
<keyword evidence="5" id="KW-0238">DNA-binding</keyword>
<dbReference type="Pfam" id="PF00172">
    <property type="entry name" value="Zn_clus"/>
    <property type="match status" value="1"/>
</dbReference>
<keyword evidence="6" id="KW-0804">Transcription</keyword>
<evidence type="ECO:0000256" key="8">
    <source>
        <dbReference type="SAM" id="MobiDB-lite"/>
    </source>
</evidence>
<evidence type="ECO:0000256" key="1">
    <source>
        <dbReference type="ARBA" id="ARBA00004123"/>
    </source>
</evidence>
<keyword evidence="4" id="KW-0805">Transcription regulation</keyword>
<dbReference type="PANTHER" id="PTHR31845:SF21">
    <property type="entry name" value="REGULATORY PROTEIN LEU3"/>
    <property type="match status" value="1"/>
</dbReference>
<dbReference type="InterPro" id="IPR001138">
    <property type="entry name" value="Zn2Cys6_DnaBD"/>
</dbReference>
<evidence type="ECO:0000256" key="4">
    <source>
        <dbReference type="ARBA" id="ARBA00023015"/>
    </source>
</evidence>
<dbReference type="InterPro" id="IPR008914">
    <property type="entry name" value="PEBP"/>
</dbReference>
<feature type="compositionally biased region" description="Polar residues" evidence="8">
    <location>
        <begin position="350"/>
        <end position="360"/>
    </location>
</feature>
<accession>A0A423XAX1</accession>
<keyword evidence="11" id="KW-1185">Reference proteome</keyword>
<dbReference type="GO" id="GO:0008270">
    <property type="term" value="F:zinc ion binding"/>
    <property type="evidence" value="ECO:0007669"/>
    <property type="project" value="InterPro"/>
</dbReference>
<evidence type="ECO:0000313" key="10">
    <source>
        <dbReference type="EMBL" id="ROW13086.1"/>
    </source>
</evidence>
<evidence type="ECO:0000256" key="7">
    <source>
        <dbReference type="ARBA" id="ARBA00023242"/>
    </source>
</evidence>
<dbReference type="CDD" id="cd00457">
    <property type="entry name" value="PEBP"/>
    <property type="match status" value="1"/>
</dbReference>
<dbReference type="GO" id="GO:0001216">
    <property type="term" value="F:DNA-binding transcription activator activity"/>
    <property type="evidence" value="ECO:0007669"/>
    <property type="project" value="UniProtKB-ARBA"/>
</dbReference>
<evidence type="ECO:0000313" key="11">
    <source>
        <dbReference type="Proteomes" id="UP000285146"/>
    </source>
</evidence>
<reference evidence="10 11" key="1">
    <citation type="submission" date="2015-09" db="EMBL/GenBank/DDBJ databases">
        <title>Host preference determinants of Valsa canker pathogens revealed by comparative genomics.</title>
        <authorList>
            <person name="Yin Z."/>
            <person name="Huang L."/>
        </authorList>
    </citation>
    <scope>NUCLEOTIDE SEQUENCE [LARGE SCALE GENOMIC DNA]</scope>
    <source>
        <strain evidence="10 11">SXYLt</strain>
    </source>
</reference>
<dbReference type="InterPro" id="IPR049556">
    <property type="entry name" value="PhiB"/>
</dbReference>
<dbReference type="SUPFAM" id="SSF49777">
    <property type="entry name" value="PEBP-like"/>
    <property type="match status" value="1"/>
</dbReference>
<dbReference type="InterPro" id="IPR036864">
    <property type="entry name" value="Zn2-C6_fun-type_DNA-bd_sf"/>
</dbReference>
<feature type="compositionally biased region" description="Pro residues" evidence="8">
    <location>
        <begin position="305"/>
        <end position="328"/>
    </location>
</feature>
<dbReference type="PROSITE" id="PS50048">
    <property type="entry name" value="ZN2_CY6_FUNGAL_2"/>
    <property type="match status" value="1"/>
</dbReference>